<feature type="compositionally biased region" description="Pro residues" evidence="1">
    <location>
        <begin position="215"/>
        <end position="251"/>
    </location>
</feature>
<feature type="compositionally biased region" description="Pro residues" evidence="1">
    <location>
        <begin position="190"/>
        <end position="199"/>
    </location>
</feature>
<comment type="caution">
    <text evidence="2">The sequence shown here is derived from an EMBL/GenBank/DDBJ whole genome shotgun (WGS) entry which is preliminary data.</text>
</comment>
<dbReference type="Proteomes" id="UP000717328">
    <property type="component" value="Unassembled WGS sequence"/>
</dbReference>
<name>A0A9P7KL90_9AGAR</name>
<keyword evidence="3" id="KW-1185">Reference proteome</keyword>
<accession>A0A9P7KL90</accession>
<evidence type="ECO:0000313" key="3">
    <source>
        <dbReference type="Proteomes" id="UP000717328"/>
    </source>
</evidence>
<evidence type="ECO:0000256" key="1">
    <source>
        <dbReference type="SAM" id="MobiDB-lite"/>
    </source>
</evidence>
<dbReference type="AlphaFoldDB" id="A0A9P7KL90"/>
<feature type="region of interest" description="Disordered" evidence="1">
    <location>
        <begin position="71"/>
        <end position="95"/>
    </location>
</feature>
<feature type="compositionally biased region" description="Pro residues" evidence="1">
    <location>
        <begin position="266"/>
        <end position="276"/>
    </location>
</feature>
<dbReference type="EMBL" id="JABCKI010000125">
    <property type="protein sequence ID" value="KAG5652455.1"/>
    <property type="molecule type" value="Genomic_DNA"/>
</dbReference>
<reference evidence="2" key="1">
    <citation type="submission" date="2021-02" db="EMBL/GenBank/DDBJ databases">
        <authorList>
            <person name="Nieuwenhuis M."/>
            <person name="Van De Peppel L.J.J."/>
        </authorList>
    </citation>
    <scope>NUCLEOTIDE SEQUENCE</scope>
    <source>
        <strain evidence="2">D49</strain>
    </source>
</reference>
<proteinExistence type="predicted"/>
<gene>
    <name evidence="2" type="ORF">H0H81_004951</name>
</gene>
<evidence type="ECO:0000313" key="2">
    <source>
        <dbReference type="EMBL" id="KAG5652455.1"/>
    </source>
</evidence>
<protein>
    <submittedName>
        <fullName evidence="2">Uncharacterized protein</fullName>
    </submittedName>
</protein>
<reference evidence="2" key="2">
    <citation type="submission" date="2021-10" db="EMBL/GenBank/DDBJ databases">
        <title>Phylogenomics reveals ancestral predisposition of the termite-cultivated fungus Termitomyces towards a domesticated lifestyle.</title>
        <authorList>
            <person name="Auxier B."/>
            <person name="Grum-Grzhimaylo A."/>
            <person name="Cardenas M.E."/>
            <person name="Lodge J.D."/>
            <person name="Laessoe T."/>
            <person name="Pedersen O."/>
            <person name="Smith M.E."/>
            <person name="Kuyper T.W."/>
            <person name="Franco-Molano E.A."/>
            <person name="Baroni T.J."/>
            <person name="Aanen D.K."/>
        </authorList>
    </citation>
    <scope>NUCLEOTIDE SEQUENCE</scope>
    <source>
        <strain evidence="2">D49</strain>
    </source>
</reference>
<feature type="region of interest" description="Disordered" evidence="1">
    <location>
        <begin position="186"/>
        <end position="308"/>
    </location>
</feature>
<organism evidence="2 3">
    <name type="scientific">Sphagnurus paluster</name>
    <dbReference type="NCBI Taxonomy" id="117069"/>
    <lineage>
        <taxon>Eukaryota</taxon>
        <taxon>Fungi</taxon>
        <taxon>Dikarya</taxon>
        <taxon>Basidiomycota</taxon>
        <taxon>Agaricomycotina</taxon>
        <taxon>Agaricomycetes</taxon>
        <taxon>Agaricomycetidae</taxon>
        <taxon>Agaricales</taxon>
        <taxon>Tricholomatineae</taxon>
        <taxon>Lyophyllaceae</taxon>
        <taxon>Sphagnurus</taxon>
    </lineage>
</organism>
<sequence length="528" mass="56373">MAARRSTSLGAAILVTVADRELVGRNCKTAPTFRGRGVRDSEQACASNTVAILVFTTTISTFSHGLLTMGNKKNKRKASSPAESIRPAPSRPVSPVYQAASRCDTPDQGYLDYQFAMEHCGDSSDELDHHQEETLDPPISQQLDFLLNAVQQLLNKENPNVQQALKRLLAENAIVKALIAEALSKAKAPATPPPPPPPTMEVDSPTTPKASEPPGATPPPRGNSTPPAPSPGAPASATPPTPSATPAPRGKPAPLRIPQAKRAPKHAPPPPPPPTQTAPKPSYAAALGSKPPHPRKAHPPTKLVAPPTTKWVVIPTNKSQLRDTAKRPSPLHIVSTINREIAACADEYISGVHIANLGDSHILAATWTVGCNILLTAAKTCDHHGLANPAYTTMVVRALNDLPAFSSQGATVIPYRPASHLQIKGLPTWDPASNRPVELTSVFNTLDGLGIFEGVELIKNGPAPSDALSWARDPATFNAESRPCAVTVRFYNNDGRETGGLLKKAFYLLGRRRRFDKWQPRPPPPKKG</sequence>